<feature type="transmembrane region" description="Helical" evidence="8">
    <location>
        <begin position="17"/>
        <end position="38"/>
    </location>
</feature>
<feature type="transmembrane region" description="Helical" evidence="8">
    <location>
        <begin position="128"/>
        <end position="147"/>
    </location>
</feature>
<dbReference type="RefSeq" id="WP_305105981.1">
    <property type="nucleotide sequence ID" value="NZ_JAUTWS010000024.1"/>
</dbReference>
<evidence type="ECO:0000256" key="6">
    <source>
        <dbReference type="ARBA" id="ARBA00022989"/>
    </source>
</evidence>
<dbReference type="EMBL" id="JAUTWS010000024">
    <property type="protein sequence ID" value="MDO9711125.1"/>
    <property type="molecule type" value="Genomic_DNA"/>
</dbReference>
<keyword evidence="7 8" id="KW-0472">Membrane</keyword>
<keyword evidence="4" id="KW-1003">Cell membrane</keyword>
<evidence type="ECO:0000256" key="5">
    <source>
        <dbReference type="ARBA" id="ARBA00022692"/>
    </source>
</evidence>
<dbReference type="Gene3D" id="1.10.3470.10">
    <property type="entry name" value="ABC transporter involved in vitamin B12 uptake, BtuC"/>
    <property type="match status" value="1"/>
</dbReference>
<dbReference type="InterPro" id="IPR037294">
    <property type="entry name" value="ABC_BtuC-like"/>
</dbReference>
<evidence type="ECO:0000313" key="10">
    <source>
        <dbReference type="Proteomes" id="UP001243009"/>
    </source>
</evidence>
<dbReference type="PANTHER" id="PTHR30472:SF70">
    <property type="entry name" value="MOLYBDATE IMPORT SYSTEM PERMEASE PROTEIN MOLB"/>
    <property type="match status" value="1"/>
</dbReference>
<feature type="transmembrane region" description="Helical" evidence="8">
    <location>
        <begin position="206"/>
        <end position="225"/>
    </location>
</feature>
<dbReference type="Pfam" id="PF01032">
    <property type="entry name" value="FecCD"/>
    <property type="match status" value="1"/>
</dbReference>
<protein>
    <submittedName>
        <fullName evidence="9">Iron ABC transporter permease</fullName>
    </submittedName>
</protein>
<keyword evidence="3" id="KW-0813">Transport</keyword>
<organism evidence="9 10">
    <name type="scientific">Paracraurococcus lichenis</name>
    <dbReference type="NCBI Taxonomy" id="3064888"/>
    <lineage>
        <taxon>Bacteria</taxon>
        <taxon>Pseudomonadati</taxon>
        <taxon>Pseudomonadota</taxon>
        <taxon>Alphaproteobacteria</taxon>
        <taxon>Acetobacterales</taxon>
        <taxon>Roseomonadaceae</taxon>
        <taxon>Paracraurococcus</taxon>
    </lineage>
</organism>
<dbReference type="SUPFAM" id="SSF81345">
    <property type="entry name" value="ABC transporter involved in vitamin B12 uptake, BtuC"/>
    <property type="match status" value="1"/>
</dbReference>
<evidence type="ECO:0000313" key="9">
    <source>
        <dbReference type="EMBL" id="MDO9711125.1"/>
    </source>
</evidence>
<comment type="similarity">
    <text evidence="2">Belongs to the binding-protein-dependent transport system permease family. FecCD subfamily.</text>
</comment>
<keyword evidence="5 8" id="KW-0812">Transmembrane</keyword>
<comment type="subcellular location">
    <subcellularLocation>
        <location evidence="1">Cell membrane</location>
        <topology evidence="1">Multi-pass membrane protein</topology>
    </subcellularLocation>
</comment>
<evidence type="ECO:0000256" key="4">
    <source>
        <dbReference type="ARBA" id="ARBA00022475"/>
    </source>
</evidence>
<comment type="caution">
    <text evidence="9">The sequence shown here is derived from an EMBL/GenBank/DDBJ whole genome shotgun (WGS) entry which is preliminary data.</text>
</comment>
<feature type="transmembrane region" description="Helical" evidence="8">
    <location>
        <begin position="154"/>
        <end position="175"/>
    </location>
</feature>
<feature type="transmembrane region" description="Helical" evidence="8">
    <location>
        <begin position="71"/>
        <end position="89"/>
    </location>
</feature>
<accession>A0ABT9E4X3</accession>
<feature type="transmembrane region" description="Helical" evidence="8">
    <location>
        <begin position="316"/>
        <end position="335"/>
    </location>
</feature>
<evidence type="ECO:0000256" key="3">
    <source>
        <dbReference type="ARBA" id="ARBA00022448"/>
    </source>
</evidence>
<evidence type="ECO:0000256" key="8">
    <source>
        <dbReference type="SAM" id="Phobius"/>
    </source>
</evidence>
<gene>
    <name evidence="9" type="ORF">Q7A36_22425</name>
</gene>
<dbReference type="PANTHER" id="PTHR30472">
    <property type="entry name" value="FERRIC ENTEROBACTIN TRANSPORT SYSTEM PERMEASE PROTEIN"/>
    <property type="match status" value="1"/>
</dbReference>
<keyword evidence="10" id="KW-1185">Reference proteome</keyword>
<dbReference type="Proteomes" id="UP001243009">
    <property type="component" value="Unassembled WGS sequence"/>
</dbReference>
<dbReference type="CDD" id="cd06550">
    <property type="entry name" value="TM_ABC_iron-siderophores_like"/>
    <property type="match status" value="1"/>
</dbReference>
<name>A0ABT9E4X3_9PROT</name>
<sequence length="342" mass="33954">MSASAVPAPRPRALRGALAWGIGVAALLAAVLGALAVGRFPIAPAELPAILLGRAEGPAALVFWNIRLPRAAAAMLVGGCLAAAGAAFQGMFRNPLASPDLLGVSAGASLGAVLGIFLGLPVAAIQGLAFAGGIAAVAAVAGLAGAVRGQGDPVLVLVLAGIALGALLGAAISLLKVLADPYNQLPAITFWLLGTLSAATRGDILAAAPPALLGLLGLLLIRWRLNLLTLGEDEARALGVETTALRAAAVGFATLATAAVTALAGAIGWVGLVVPHMARMLGGPDLRRLVPLSALLGAAFLLAVDTIARSAGRVEVPLGILTAVLGTPLFLWLLARARRGLA</sequence>
<dbReference type="InterPro" id="IPR000522">
    <property type="entry name" value="ABC_transptr_permease_BtuC"/>
</dbReference>
<feature type="transmembrane region" description="Helical" evidence="8">
    <location>
        <begin position="101"/>
        <end position="122"/>
    </location>
</feature>
<evidence type="ECO:0000256" key="2">
    <source>
        <dbReference type="ARBA" id="ARBA00007935"/>
    </source>
</evidence>
<reference evidence="9 10" key="1">
    <citation type="submission" date="2023-08" db="EMBL/GenBank/DDBJ databases">
        <title>The draft genome sequence of Paracraurococcus sp. LOR1-02.</title>
        <authorList>
            <person name="Kingkaew E."/>
            <person name="Tanasupawat S."/>
        </authorList>
    </citation>
    <scope>NUCLEOTIDE SEQUENCE [LARGE SCALE GENOMIC DNA]</scope>
    <source>
        <strain evidence="9 10">LOR1-02</strain>
    </source>
</reference>
<feature type="transmembrane region" description="Helical" evidence="8">
    <location>
        <begin position="286"/>
        <end position="304"/>
    </location>
</feature>
<feature type="transmembrane region" description="Helical" evidence="8">
    <location>
        <begin position="245"/>
        <end position="274"/>
    </location>
</feature>
<proteinExistence type="inferred from homology"/>
<keyword evidence="6 8" id="KW-1133">Transmembrane helix</keyword>
<evidence type="ECO:0000256" key="7">
    <source>
        <dbReference type="ARBA" id="ARBA00023136"/>
    </source>
</evidence>
<evidence type="ECO:0000256" key="1">
    <source>
        <dbReference type="ARBA" id="ARBA00004651"/>
    </source>
</evidence>